<name>A0A6N3CMS5_STROR</name>
<dbReference type="EMBL" id="CACRUL010000016">
    <property type="protein sequence ID" value="VYU18020.1"/>
    <property type="molecule type" value="Genomic_DNA"/>
</dbReference>
<organism evidence="3">
    <name type="scientific">Streptococcus oralis</name>
    <dbReference type="NCBI Taxonomy" id="1303"/>
    <lineage>
        <taxon>Bacteria</taxon>
        <taxon>Bacillati</taxon>
        <taxon>Bacillota</taxon>
        <taxon>Bacilli</taxon>
        <taxon>Lactobacillales</taxon>
        <taxon>Streptococcaceae</taxon>
        <taxon>Streptococcus</taxon>
    </lineage>
</organism>
<dbReference type="SMART" id="SM00530">
    <property type="entry name" value="HTH_XRE"/>
    <property type="match status" value="1"/>
</dbReference>
<dbReference type="GO" id="GO:0005829">
    <property type="term" value="C:cytosol"/>
    <property type="evidence" value="ECO:0007669"/>
    <property type="project" value="TreeGrafter"/>
</dbReference>
<dbReference type="PANTHER" id="PTHR46797">
    <property type="entry name" value="HTH-TYPE TRANSCRIPTIONAL REGULATOR"/>
    <property type="match status" value="1"/>
</dbReference>
<sequence>MKIGAIVKEYRQRKKLTMEEFANKIGKSKGYISMLEKGENPQTHKPIAPTFETLKEIAKAMDLDINALIQQLDGEQIFETTPARYDWDNEERNLRNWGTFDHEGNFLPSVFDEEIFSNIKNTLSDIQEITFTQGDIEAFYSSCVIDGTTIKDRETLIMYLQKTVEDYDTLLNGVSDHDKPPLNSGLLSILTKSRNNYKYYLEKLEA</sequence>
<dbReference type="CDD" id="cd00093">
    <property type="entry name" value="HTH_XRE"/>
    <property type="match status" value="1"/>
</dbReference>
<dbReference type="PROSITE" id="PS50943">
    <property type="entry name" value="HTH_CROC1"/>
    <property type="match status" value="1"/>
</dbReference>
<feature type="domain" description="HTH cro/C1-type" evidence="2">
    <location>
        <begin position="7"/>
        <end position="68"/>
    </location>
</feature>
<evidence type="ECO:0000259" key="2">
    <source>
        <dbReference type="PROSITE" id="PS50943"/>
    </source>
</evidence>
<dbReference type="InterPro" id="IPR010982">
    <property type="entry name" value="Lambda_DNA-bd_dom_sf"/>
</dbReference>
<reference evidence="3" key="1">
    <citation type="submission" date="2019-11" db="EMBL/GenBank/DDBJ databases">
        <authorList>
            <person name="Feng L."/>
        </authorList>
    </citation>
    <scope>NUCLEOTIDE SEQUENCE</scope>
    <source>
        <strain evidence="3">SrubneriLFYP117</strain>
    </source>
</reference>
<dbReference type="PANTHER" id="PTHR46797:SF1">
    <property type="entry name" value="METHYLPHOSPHONATE SYNTHASE"/>
    <property type="match status" value="1"/>
</dbReference>
<evidence type="ECO:0000313" key="3">
    <source>
        <dbReference type="EMBL" id="VYU18020.1"/>
    </source>
</evidence>
<dbReference type="SUPFAM" id="SSF47413">
    <property type="entry name" value="lambda repressor-like DNA-binding domains"/>
    <property type="match status" value="1"/>
</dbReference>
<proteinExistence type="predicted"/>
<protein>
    <submittedName>
        <fullName evidence="3">Helix-turn-helix domain protein</fullName>
    </submittedName>
</protein>
<dbReference type="GO" id="GO:0003677">
    <property type="term" value="F:DNA binding"/>
    <property type="evidence" value="ECO:0007669"/>
    <property type="project" value="UniProtKB-KW"/>
</dbReference>
<dbReference type="Pfam" id="PF01381">
    <property type="entry name" value="HTH_3"/>
    <property type="match status" value="1"/>
</dbReference>
<dbReference type="InterPro" id="IPR001387">
    <property type="entry name" value="Cro/C1-type_HTH"/>
</dbReference>
<dbReference type="InterPro" id="IPR050807">
    <property type="entry name" value="TransReg_Diox_bact_type"/>
</dbReference>
<evidence type="ECO:0000256" key="1">
    <source>
        <dbReference type="ARBA" id="ARBA00023125"/>
    </source>
</evidence>
<accession>A0A6N3CMS5</accession>
<dbReference type="Gene3D" id="1.10.260.40">
    <property type="entry name" value="lambda repressor-like DNA-binding domains"/>
    <property type="match status" value="1"/>
</dbReference>
<gene>
    <name evidence="3" type="ORF">SRLFYP117_01240</name>
</gene>
<keyword evidence="1" id="KW-0238">DNA-binding</keyword>
<dbReference type="RefSeq" id="WP_156676920.1">
    <property type="nucleotide sequence ID" value="NZ_CACRUL010000016.1"/>
</dbReference>
<dbReference type="GO" id="GO:0003700">
    <property type="term" value="F:DNA-binding transcription factor activity"/>
    <property type="evidence" value="ECO:0007669"/>
    <property type="project" value="TreeGrafter"/>
</dbReference>
<dbReference type="AlphaFoldDB" id="A0A6N3CMS5"/>